<evidence type="ECO:0000259" key="4">
    <source>
        <dbReference type="PROSITE" id="PS50102"/>
    </source>
</evidence>
<feature type="region of interest" description="Disordered" evidence="3">
    <location>
        <begin position="171"/>
        <end position="215"/>
    </location>
</feature>
<evidence type="ECO:0000256" key="2">
    <source>
        <dbReference type="PROSITE-ProRule" id="PRU00176"/>
    </source>
</evidence>
<dbReference type="OMA" id="KTYYQRM"/>
<reference evidence="6 7" key="1">
    <citation type="journal article" date="2011" name="Proc. Natl. Acad. Sci. U.S.A.">
        <title>Evolutionary erosion of yeast sex chromosomes by mating-type switching accidents.</title>
        <authorList>
            <person name="Gordon J.L."/>
            <person name="Armisen D."/>
            <person name="Proux-Wera E."/>
            <person name="Oheigeartaigh S.S."/>
            <person name="Byrne K.P."/>
            <person name="Wolfe K.H."/>
        </authorList>
    </citation>
    <scope>NUCLEOTIDE SEQUENCE [LARGE SCALE GENOMIC DNA]</scope>
    <source>
        <strain evidence="7">ATCC MYA-139 / BCRC 22969 / CBS 8797 / CCRC 22969 / KCTC 17520 / NBRC 10181 / NCYC 3082</strain>
    </source>
</reference>
<dbReference type="InterPro" id="IPR000504">
    <property type="entry name" value="RRM_dom"/>
</dbReference>
<dbReference type="STRING" id="1071383.J7S5B7"/>
<keyword evidence="7" id="KW-1185">Reference proteome</keyword>
<feature type="compositionally biased region" description="Basic and acidic residues" evidence="3">
    <location>
        <begin position="327"/>
        <end position="349"/>
    </location>
</feature>
<feature type="compositionally biased region" description="Polar residues" evidence="3">
    <location>
        <begin position="197"/>
        <end position="215"/>
    </location>
</feature>
<dbReference type="InterPro" id="IPR018222">
    <property type="entry name" value="Nuclear_transport_factor_2_euk"/>
</dbReference>
<protein>
    <recommendedName>
        <fullName evidence="8">NTF2 domain-containing protein</fullName>
    </recommendedName>
</protein>
<dbReference type="Gene3D" id="3.10.450.50">
    <property type="match status" value="1"/>
</dbReference>
<feature type="compositionally biased region" description="Polar residues" evidence="3">
    <location>
        <begin position="512"/>
        <end position="534"/>
    </location>
</feature>
<reference evidence="7" key="2">
    <citation type="submission" date="2012-08" db="EMBL/GenBank/DDBJ databases">
        <title>Genome sequence of Kazachstania naganishii.</title>
        <authorList>
            <person name="Gordon J.L."/>
            <person name="Armisen D."/>
            <person name="Proux-Wera E."/>
            <person name="OhEigeartaigh S.S."/>
            <person name="Byrne K.P."/>
            <person name="Wolfe K.H."/>
        </authorList>
    </citation>
    <scope>NUCLEOTIDE SEQUENCE [LARGE SCALE GENOMIC DNA]</scope>
    <source>
        <strain evidence="7">ATCC MYA-139 / BCRC 22969 / CBS 8797 / CCRC 22969 / KCTC 17520 / NBRC 10181 / NCYC 3082</strain>
    </source>
</reference>
<proteinExistence type="predicted"/>
<feature type="region of interest" description="Disordered" evidence="3">
    <location>
        <begin position="231"/>
        <end position="374"/>
    </location>
</feature>
<feature type="region of interest" description="Disordered" evidence="3">
    <location>
        <begin position="512"/>
        <end position="535"/>
    </location>
</feature>
<dbReference type="Proteomes" id="UP000006310">
    <property type="component" value="Chromosome 4"/>
</dbReference>
<sequence length="550" mass="60826">MVLSIQEIVYAFLQVYYQRMKSNPGKLANLYSSTAELAHINYTQIANKLEDIDEIPTVKLTGRDNISKFFSRHEKKVSDLKVKIDSCDFQTTGINHKNILISVTGELFWPGSQVYQFCQTFILNPVAKSNDIYDISNDIIRFIPNTFQKIELVVEKQGRAPTVEVGTQELVVTTSEEKKKSQASKTAAQENIHSEDASANSAKGESSVSQVQMSGQENDLTGVVTEQIVHKENSASNSIPQASTTDVLEEKKKISTAPELTPTGDVAVKKDSIPKELSPNPTLPKELPLKETMAKEDPPKESSPKEILSKESSQKETTTVGNLPTDPVEKETALKEDSVGSEESPKTEPTKAVSPTPSKLSWASKLASVGASKESKKIMIPKNVAPTTTAIPESPITKKDINAKKILVEKKSDMGNRKDNNSNRKDRKKPSFSLVNKEGYYPIYVSGTFRLSEEDLKRILTQEFGTVMKINSRENFSVVDFQTQASQIEAIERGRLTINGTEVTLERKTIKKSSSPQAINGGANNNGYVTSSSQKIHRKLNNVKRKEQAN</sequence>
<dbReference type="GO" id="GO:1990861">
    <property type="term" value="C:Ubp3-Bre5 deubiquitination complex"/>
    <property type="evidence" value="ECO:0007669"/>
    <property type="project" value="TreeGrafter"/>
</dbReference>
<feature type="domain" description="RRM" evidence="4">
    <location>
        <begin position="441"/>
        <end position="517"/>
    </location>
</feature>
<dbReference type="Pfam" id="PF02136">
    <property type="entry name" value="NTF2"/>
    <property type="match status" value="1"/>
</dbReference>
<dbReference type="InterPro" id="IPR032710">
    <property type="entry name" value="NTF2-like_dom_sf"/>
</dbReference>
<dbReference type="PROSITE" id="PS50177">
    <property type="entry name" value="NTF2_DOMAIN"/>
    <property type="match status" value="1"/>
</dbReference>
<feature type="compositionally biased region" description="Polar residues" evidence="3">
    <location>
        <begin position="234"/>
        <end position="246"/>
    </location>
</feature>
<evidence type="ECO:0000313" key="6">
    <source>
        <dbReference type="EMBL" id="CCK69769.1"/>
    </source>
</evidence>
<dbReference type="PANTHER" id="PTHR10693">
    <property type="entry name" value="RAS GTPASE-ACTIVATING PROTEIN-BINDING PROTEIN"/>
    <property type="match status" value="1"/>
</dbReference>
<dbReference type="GO" id="GO:1990904">
    <property type="term" value="C:ribonucleoprotein complex"/>
    <property type="evidence" value="ECO:0007669"/>
    <property type="project" value="TreeGrafter"/>
</dbReference>
<keyword evidence="1 2" id="KW-0694">RNA-binding</keyword>
<dbReference type="GeneID" id="34525458"/>
<name>J7S5B7_HUIN7</name>
<dbReference type="FunFam" id="3.10.450.50:FF:000017">
    <property type="entry name" value="UBP3-associated protein BRE5"/>
    <property type="match status" value="1"/>
</dbReference>
<feature type="compositionally biased region" description="Basic and acidic residues" evidence="3">
    <location>
        <begin position="287"/>
        <end position="314"/>
    </location>
</feature>
<dbReference type="PROSITE" id="PS50102">
    <property type="entry name" value="RRM"/>
    <property type="match status" value="1"/>
</dbReference>
<dbReference type="InterPro" id="IPR039539">
    <property type="entry name" value="Ras_GTPase_bind_prot"/>
</dbReference>
<dbReference type="CDD" id="cd00780">
    <property type="entry name" value="NTF2"/>
    <property type="match status" value="1"/>
</dbReference>
<evidence type="ECO:0008006" key="8">
    <source>
        <dbReference type="Google" id="ProtNLM"/>
    </source>
</evidence>
<dbReference type="EMBL" id="HE978317">
    <property type="protein sequence ID" value="CCK69769.1"/>
    <property type="molecule type" value="Genomic_DNA"/>
</dbReference>
<feature type="domain" description="NTF2" evidence="5">
    <location>
        <begin position="8"/>
        <end position="142"/>
    </location>
</feature>
<evidence type="ECO:0000256" key="3">
    <source>
        <dbReference type="SAM" id="MobiDB-lite"/>
    </source>
</evidence>
<dbReference type="InterPro" id="IPR002075">
    <property type="entry name" value="NTF2_dom"/>
</dbReference>
<dbReference type="eggNOG" id="KOG0116">
    <property type="taxonomic scope" value="Eukaryota"/>
</dbReference>
<dbReference type="HOGENOM" id="CLU_036630_0_0_1"/>
<evidence type="ECO:0000259" key="5">
    <source>
        <dbReference type="PROSITE" id="PS50177"/>
    </source>
</evidence>
<dbReference type="GO" id="GO:0005829">
    <property type="term" value="C:cytosol"/>
    <property type="evidence" value="ECO:0007669"/>
    <property type="project" value="TreeGrafter"/>
</dbReference>
<dbReference type="KEGG" id="kng:KNAG_0D00170"/>
<organism evidence="6 7">
    <name type="scientific">Huiozyma naganishii (strain ATCC MYA-139 / BCRC 22969 / CBS 8797 / KCTC 17520 / NBRC 10181 / NCYC 3082 / Yp74L-3)</name>
    <name type="common">Yeast</name>
    <name type="synonym">Kazachstania naganishii</name>
    <dbReference type="NCBI Taxonomy" id="1071383"/>
    <lineage>
        <taxon>Eukaryota</taxon>
        <taxon>Fungi</taxon>
        <taxon>Dikarya</taxon>
        <taxon>Ascomycota</taxon>
        <taxon>Saccharomycotina</taxon>
        <taxon>Saccharomycetes</taxon>
        <taxon>Saccharomycetales</taxon>
        <taxon>Saccharomycetaceae</taxon>
        <taxon>Huiozyma</taxon>
    </lineage>
</organism>
<dbReference type="SUPFAM" id="SSF54427">
    <property type="entry name" value="NTF2-like"/>
    <property type="match status" value="1"/>
</dbReference>
<evidence type="ECO:0000313" key="7">
    <source>
        <dbReference type="Proteomes" id="UP000006310"/>
    </source>
</evidence>
<dbReference type="GO" id="GO:0034517">
    <property type="term" value="P:ribophagy"/>
    <property type="evidence" value="ECO:0007669"/>
    <property type="project" value="TreeGrafter"/>
</dbReference>
<dbReference type="RefSeq" id="XP_022464015.1">
    <property type="nucleotide sequence ID" value="XM_022607416.1"/>
</dbReference>
<feature type="region of interest" description="Disordered" evidence="3">
    <location>
        <begin position="408"/>
        <end position="431"/>
    </location>
</feature>
<gene>
    <name evidence="6" type="primary">KNAG0D00170</name>
    <name evidence="6" type="ordered locus">KNAG_0D00170</name>
</gene>
<evidence type="ECO:0000256" key="1">
    <source>
        <dbReference type="ARBA" id="ARBA00022884"/>
    </source>
</evidence>
<dbReference type="OrthoDB" id="339151at2759"/>
<dbReference type="PANTHER" id="PTHR10693:SF20">
    <property type="entry name" value="AT27578P"/>
    <property type="match status" value="1"/>
</dbReference>
<dbReference type="AlphaFoldDB" id="J7S5B7"/>
<dbReference type="GO" id="GO:0003729">
    <property type="term" value="F:mRNA binding"/>
    <property type="evidence" value="ECO:0007669"/>
    <property type="project" value="TreeGrafter"/>
</dbReference>
<accession>J7S5B7</accession>
<dbReference type="GO" id="GO:0016579">
    <property type="term" value="P:protein deubiquitination"/>
    <property type="evidence" value="ECO:0007669"/>
    <property type="project" value="TreeGrafter"/>
</dbReference>
<feature type="compositionally biased region" description="Basic and acidic residues" evidence="3">
    <location>
        <begin position="408"/>
        <end position="424"/>
    </location>
</feature>